<feature type="domain" description="Beta-lactamase-related" evidence="4">
    <location>
        <begin position="117"/>
        <end position="463"/>
    </location>
</feature>
<dbReference type="Pfam" id="PF00144">
    <property type="entry name" value="Beta-lactamase"/>
    <property type="match status" value="1"/>
</dbReference>
<dbReference type="Proteomes" id="UP001362999">
    <property type="component" value="Unassembled WGS sequence"/>
</dbReference>
<keyword evidence="3" id="KW-1133">Transmembrane helix</keyword>
<accession>A0AAW0EJ25</accession>
<proteinExistence type="inferred from homology"/>
<sequence>MQRPTPTAMTKLQEIQVSPSRPNPRRRRVCLPVTLVALGVVWAILYAFNLRLEFHVNVAVRDKSRPKAALLREKLTCRAPLPQLLASNPPGSDAPELKAAAADLHSFLSLRTSAPDIDSLSIAVVTPAGPIFEHGYGVLRANESALESRGSVTRDSIYRIASITKMFAVLETLILRERGVLSWDDPVTKFFPNFTHPSYGWQEYLNGKDDASSDSPITLRQLASHLSGIGRDYPPSDVGLPWPRPLDLNAVGNDTEIPDVSTREFLDAIAKYPLVAPQYTFPIYSNTGMDLLGLCNVAANTLATGKERTYRELMQDDIFAPLGLKHSFYEIPNQHLGAQMAVPASNSFIADLVFPTVNEASGGQYSSLADLTKVMQSFLSPNNNGVVSSYVMREWLRPLHPWSDGFYEVGAPWEITKVGGEGRIYSKGGNLPGYHSQFGLNMDMSYGVIVLLTGNYTDTAHLAREAINRFHPAFEKLLLNQAFQNYAGIWTGNNNSLAIVTIQDRALYLTSLTVGDSDVLSILQGKPQGTSLGMALWSTGRPHEFRLAIGRSELNDDPEAGCEPYWISLDYPMARGAPLDLLFWDGSELVYPSAEVRLRKWS</sequence>
<keyword evidence="6" id="KW-1185">Reference proteome</keyword>
<dbReference type="AlphaFoldDB" id="A0AAW0EJ25"/>
<dbReference type="Gene3D" id="3.40.710.10">
    <property type="entry name" value="DD-peptidase/beta-lactamase superfamily"/>
    <property type="match status" value="1"/>
</dbReference>
<evidence type="ECO:0000256" key="1">
    <source>
        <dbReference type="ARBA" id="ARBA00038473"/>
    </source>
</evidence>
<organism evidence="5 6">
    <name type="scientific">Favolaschia claudopus</name>
    <dbReference type="NCBI Taxonomy" id="2862362"/>
    <lineage>
        <taxon>Eukaryota</taxon>
        <taxon>Fungi</taxon>
        <taxon>Dikarya</taxon>
        <taxon>Basidiomycota</taxon>
        <taxon>Agaricomycotina</taxon>
        <taxon>Agaricomycetes</taxon>
        <taxon>Agaricomycetidae</taxon>
        <taxon>Agaricales</taxon>
        <taxon>Marasmiineae</taxon>
        <taxon>Mycenaceae</taxon>
        <taxon>Favolaschia</taxon>
    </lineage>
</organism>
<evidence type="ECO:0000256" key="3">
    <source>
        <dbReference type="SAM" id="Phobius"/>
    </source>
</evidence>
<dbReference type="PANTHER" id="PTHR22935:SF95">
    <property type="entry name" value="BETA-LACTAMASE-LIKE 1-RELATED"/>
    <property type="match status" value="1"/>
</dbReference>
<reference evidence="5 6" key="1">
    <citation type="journal article" date="2024" name="J Genomics">
        <title>Draft genome sequencing and assembly of Favolaschia claudopus CIRM-BRFM 2984 isolated from oak limbs.</title>
        <authorList>
            <person name="Navarro D."/>
            <person name="Drula E."/>
            <person name="Chaduli D."/>
            <person name="Cazenave R."/>
            <person name="Ahrendt S."/>
            <person name="Wang J."/>
            <person name="Lipzen A."/>
            <person name="Daum C."/>
            <person name="Barry K."/>
            <person name="Grigoriev I.V."/>
            <person name="Favel A."/>
            <person name="Rosso M.N."/>
            <person name="Martin F."/>
        </authorList>
    </citation>
    <scope>NUCLEOTIDE SEQUENCE [LARGE SCALE GENOMIC DNA]</scope>
    <source>
        <strain evidence="5 6">CIRM-BRFM 2984</strain>
    </source>
</reference>
<evidence type="ECO:0000259" key="4">
    <source>
        <dbReference type="Pfam" id="PF00144"/>
    </source>
</evidence>
<evidence type="ECO:0000313" key="6">
    <source>
        <dbReference type="Proteomes" id="UP001362999"/>
    </source>
</evidence>
<dbReference type="SUPFAM" id="SSF56601">
    <property type="entry name" value="beta-lactamase/transpeptidase-like"/>
    <property type="match status" value="1"/>
</dbReference>
<comment type="caution">
    <text evidence="5">The sequence shown here is derived from an EMBL/GenBank/DDBJ whole genome shotgun (WGS) entry which is preliminary data.</text>
</comment>
<dbReference type="InterPro" id="IPR001466">
    <property type="entry name" value="Beta-lactam-related"/>
</dbReference>
<comment type="similarity">
    <text evidence="1">Belongs to the beta-lactamase family.</text>
</comment>
<keyword evidence="3" id="KW-0472">Membrane</keyword>
<evidence type="ECO:0000256" key="2">
    <source>
        <dbReference type="SAM" id="MobiDB-lite"/>
    </source>
</evidence>
<feature type="transmembrane region" description="Helical" evidence="3">
    <location>
        <begin position="29"/>
        <end position="48"/>
    </location>
</feature>
<gene>
    <name evidence="5" type="ORF">R3P38DRAFT_2822145</name>
</gene>
<feature type="compositionally biased region" description="Polar residues" evidence="2">
    <location>
        <begin position="1"/>
        <end position="17"/>
    </location>
</feature>
<name>A0AAW0EJ25_9AGAR</name>
<dbReference type="EMBL" id="JAWWNJ010000001">
    <property type="protein sequence ID" value="KAK7064062.1"/>
    <property type="molecule type" value="Genomic_DNA"/>
</dbReference>
<feature type="region of interest" description="Disordered" evidence="2">
    <location>
        <begin position="1"/>
        <end position="24"/>
    </location>
</feature>
<dbReference type="PANTHER" id="PTHR22935">
    <property type="entry name" value="PENICILLIN-BINDING PROTEIN"/>
    <property type="match status" value="1"/>
</dbReference>
<dbReference type="InterPro" id="IPR051478">
    <property type="entry name" value="Beta-lactamase-like_AB/R"/>
</dbReference>
<dbReference type="InterPro" id="IPR012338">
    <property type="entry name" value="Beta-lactam/transpept-like"/>
</dbReference>
<keyword evidence="3" id="KW-0812">Transmembrane</keyword>
<evidence type="ECO:0000313" key="5">
    <source>
        <dbReference type="EMBL" id="KAK7064062.1"/>
    </source>
</evidence>
<protein>
    <submittedName>
        <fullName evidence="5">Beta-lactamase domain-containing protein</fullName>
    </submittedName>
</protein>